<dbReference type="GO" id="GO:0004519">
    <property type="term" value="F:endonuclease activity"/>
    <property type="evidence" value="ECO:0007669"/>
    <property type="project" value="UniProtKB-KW"/>
</dbReference>
<dbReference type="Gene3D" id="3.30.2170.10">
    <property type="entry name" value="archaeoglobus fulgidus dsm 4304 superfamily"/>
    <property type="match status" value="1"/>
</dbReference>
<organism evidence="1 2">
    <name type="scientific">Clostridium rhizosphaerae</name>
    <dbReference type="NCBI Taxonomy" id="2803861"/>
    <lineage>
        <taxon>Bacteria</taxon>
        <taxon>Bacillati</taxon>
        <taxon>Bacillota</taxon>
        <taxon>Clostridia</taxon>
        <taxon>Eubacteriales</taxon>
        <taxon>Clostridiaceae</taxon>
        <taxon>Clostridium</taxon>
    </lineage>
</organism>
<reference evidence="1 2" key="1">
    <citation type="submission" date="2021-01" db="EMBL/GenBank/DDBJ databases">
        <title>Genome public.</title>
        <authorList>
            <person name="Liu C."/>
            <person name="Sun Q."/>
        </authorList>
    </citation>
    <scope>NUCLEOTIDE SEQUENCE [LARGE SCALE GENOMIC DNA]</scope>
    <source>
        <strain evidence="1 2">YIM B02515</strain>
    </source>
</reference>
<dbReference type="InterPro" id="IPR007581">
    <property type="entry name" value="Endonuclease-V"/>
</dbReference>
<keyword evidence="1" id="KW-0255">Endonuclease</keyword>
<dbReference type="Proteomes" id="UP000632377">
    <property type="component" value="Unassembled WGS sequence"/>
</dbReference>
<gene>
    <name evidence="1" type="ORF">JK636_01455</name>
</gene>
<proteinExistence type="predicted"/>
<sequence length="167" mass="18953">MKGITAACFDVYYHEDYAKSCCVVFKKEEGEVILSDYSVIVRGVEEYIPGQFYKRELPCILNVFNKVKEDVDLLITDSFVWLNSGKKGLGAHLYKALSYKIPVIGVAKTHFKDAENYEEIYRGESHSPLYVSSVGIELGTAAEFIKNLDGDNRIPWVLKLVDKLSRE</sequence>
<protein>
    <submittedName>
        <fullName evidence="1">Endonuclease V</fullName>
    </submittedName>
</protein>
<name>A0ABS1T512_9CLOT</name>
<dbReference type="Pfam" id="PF04493">
    <property type="entry name" value="Endonuclease_5"/>
    <property type="match status" value="1"/>
</dbReference>
<comment type="caution">
    <text evidence="1">The sequence shown here is derived from an EMBL/GenBank/DDBJ whole genome shotgun (WGS) entry which is preliminary data.</text>
</comment>
<accession>A0ABS1T512</accession>
<dbReference type="EMBL" id="JAESWC010000001">
    <property type="protein sequence ID" value="MBL4934419.1"/>
    <property type="molecule type" value="Genomic_DNA"/>
</dbReference>
<keyword evidence="1" id="KW-0540">Nuclease</keyword>
<keyword evidence="2" id="KW-1185">Reference proteome</keyword>
<keyword evidence="1" id="KW-0378">Hydrolase</keyword>
<dbReference type="RefSeq" id="WP_202747056.1">
    <property type="nucleotide sequence ID" value="NZ_JAESWC010000001.1"/>
</dbReference>
<evidence type="ECO:0000313" key="2">
    <source>
        <dbReference type="Proteomes" id="UP000632377"/>
    </source>
</evidence>
<evidence type="ECO:0000313" key="1">
    <source>
        <dbReference type="EMBL" id="MBL4934419.1"/>
    </source>
</evidence>